<accession>A0A1X2HEU5</accession>
<evidence type="ECO:0000313" key="8">
    <source>
        <dbReference type="Proteomes" id="UP000242180"/>
    </source>
</evidence>
<dbReference type="InterPro" id="IPR001155">
    <property type="entry name" value="OxRdtase_FMN_N"/>
</dbReference>
<evidence type="ECO:0000256" key="3">
    <source>
        <dbReference type="ARBA" id="ARBA00022643"/>
    </source>
</evidence>
<dbReference type="OMA" id="SDFHVAH"/>
<dbReference type="OrthoDB" id="72788at2759"/>
<evidence type="ECO:0000256" key="5">
    <source>
        <dbReference type="ARBA" id="ARBA00023002"/>
    </source>
</evidence>
<dbReference type="InterPro" id="IPR044152">
    <property type="entry name" value="YqjM-like"/>
</dbReference>
<protein>
    <recommendedName>
        <fullName evidence="6">NADH:flavin oxidoreductase/NADH oxidase N-terminal domain-containing protein</fullName>
    </recommendedName>
</protein>
<dbReference type="PANTHER" id="PTHR43303:SF4">
    <property type="entry name" value="NADPH DEHYDROGENASE C23G7.10C-RELATED"/>
    <property type="match status" value="1"/>
</dbReference>
<organism evidence="7 8">
    <name type="scientific">Syncephalastrum racemosum</name>
    <name type="common">Filamentous fungus</name>
    <dbReference type="NCBI Taxonomy" id="13706"/>
    <lineage>
        <taxon>Eukaryota</taxon>
        <taxon>Fungi</taxon>
        <taxon>Fungi incertae sedis</taxon>
        <taxon>Mucoromycota</taxon>
        <taxon>Mucoromycotina</taxon>
        <taxon>Mucoromycetes</taxon>
        <taxon>Mucorales</taxon>
        <taxon>Syncephalastraceae</taxon>
        <taxon>Syncephalastrum</taxon>
    </lineage>
</organism>
<keyword evidence="3" id="KW-0288">FMN</keyword>
<evidence type="ECO:0000256" key="1">
    <source>
        <dbReference type="ARBA" id="ARBA00001917"/>
    </source>
</evidence>
<name>A0A1X2HEU5_SYNRA</name>
<dbReference type="AlphaFoldDB" id="A0A1X2HEU5"/>
<keyword evidence="5" id="KW-0560">Oxidoreductase</keyword>
<comment type="caution">
    <text evidence="7">The sequence shown here is derived from an EMBL/GenBank/DDBJ whole genome shotgun (WGS) entry which is preliminary data.</text>
</comment>
<dbReference type="GO" id="GO:0050661">
    <property type="term" value="F:NADP binding"/>
    <property type="evidence" value="ECO:0007669"/>
    <property type="project" value="InterPro"/>
</dbReference>
<gene>
    <name evidence="7" type="ORF">BCR43DRAFT_556804</name>
</gene>
<dbReference type="Proteomes" id="UP000242180">
    <property type="component" value="Unassembled WGS sequence"/>
</dbReference>
<dbReference type="Pfam" id="PF00724">
    <property type="entry name" value="Oxidored_FMN"/>
    <property type="match status" value="1"/>
</dbReference>
<proteinExistence type="predicted"/>
<evidence type="ECO:0000256" key="2">
    <source>
        <dbReference type="ARBA" id="ARBA00022630"/>
    </source>
</evidence>
<sequence>MLPKAAQNTQPPPGSALKLTKDTAKLFQPKTIKSITLHNRVVVSPMCMYSCHDGFLNDFHLVHLGSFALKGAALIIVEATAVEPQGRISPDDSGLWSDDHIAPLKRVAEFVSSQGGTPGIQLAHAGRKATMGSLWNPGYKIVSDADGGWPDQVRGPSEGVRFDENHPYPHAMSKEDIQEIIDKFVEAAQRALKAGMKVLEIHSAHGYLLHNFLSGNSNKRTDEYGGSLENRLRFPLEVVRAVRKVWPDELPLFVRVSASDYAHNDALGKDPDGWDVYQTIEFAKQLKAIGVDLVDCSSGGNLSGVQYSAGPLYQVPFAERVKKGADIDTGAVGIITEPLDAEHVLQEGKADLVFLARELLRDSAWVLMAAQVLGVDVKWPNQYERSARTLRTCPGKKEEKAAALP</sequence>
<dbReference type="PANTHER" id="PTHR43303">
    <property type="entry name" value="NADPH DEHYDROGENASE C23G7.10C-RELATED"/>
    <property type="match status" value="1"/>
</dbReference>
<evidence type="ECO:0000256" key="4">
    <source>
        <dbReference type="ARBA" id="ARBA00022857"/>
    </source>
</evidence>
<keyword evidence="8" id="KW-1185">Reference proteome</keyword>
<evidence type="ECO:0000259" key="6">
    <source>
        <dbReference type="Pfam" id="PF00724"/>
    </source>
</evidence>
<evidence type="ECO:0000313" key="7">
    <source>
        <dbReference type="EMBL" id="ORY97439.1"/>
    </source>
</evidence>
<dbReference type="InterPro" id="IPR013785">
    <property type="entry name" value="Aldolase_TIM"/>
</dbReference>
<dbReference type="GO" id="GO:0010181">
    <property type="term" value="F:FMN binding"/>
    <property type="evidence" value="ECO:0007669"/>
    <property type="project" value="InterPro"/>
</dbReference>
<dbReference type="InParanoid" id="A0A1X2HEU5"/>
<comment type="cofactor">
    <cofactor evidence="1">
        <name>FMN</name>
        <dbReference type="ChEBI" id="CHEBI:58210"/>
    </cofactor>
</comment>
<dbReference type="GO" id="GO:0003959">
    <property type="term" value="F:NADPH dehydrogenase activity"/>
    <property type="evidence" value="ECO:0007669"/>
    <property type="project" value="InterPro"/>
</dbReference>
<feature type="domain" description="NADH:flavin oxidoreductase/NADH oxidase N-terminal" evidence="6">
    <location>
        <begin position="25"/>
        <end position="370"/>
    </location>
</feature>
<keyword evidence="2" id="KW-0285">Flavoprotein</keyword>
<dbReference type="Gene3D" id="3.20.20.70">
    <property type="entry name" value="Aldolase class I"/>
    <property type="match status" value="1"/>
</dbReference>
<dbReference type="SUPFAM" id="SSF51395">
    <property type="entry name" value="FMN-linked oxidoreductases"/>
    <property type="match status" value="1"/>
</dbReference>
<dbReference type="EMBL" id="MCGN01000004">
    <property type="protein sequence ID" value="ORY97439.1"/>
    <property type="molecule type" value="Genomic_DNA"/>
</dbReference>
<dbReference type="CDD" id="cd02932">
    <property type="entry name" value="OYE_YqiM_FMN"/>
    <property type="match status" value="1"/>
</dbReference>
<dbReference type="FunCoup" id="A0A1X2HEU5">
    <property type="interactions" value="1"/>
</dbReference>
<dbReference type="STRING" id="13706.A0A1X2HEU5"/>
<reference evidence="7 8" key="1">
    <citation type="submission" date="2016-07" db="EMBL/GenBank/DDBJ databases">
        <title>Pervasive Adenine N6-methylation of Active Genes in Fungi.</title>
        <authorList>
            <consortium name="DOE Joint Genome Institute"/>
            <person name="Mondo S.J."/>
            <person name="Dannebaum R.O."/>
            <person name="Kuo R.C."/>
            <person name="Labutti K."/>
            <person name="Haridas S."/>
            <person name="Kuo A."/>
            <person name="Salamov A."/>
            <person name="Ahrendt S.R."/>
            <person name="Lipzen A."/>
            <person name="Sullivan W."/>
            <person name="Andreopoulos W.B."/>
            <person name="Clum A."/>
            <person name="Lindquist E."/>
            <person name="Daum C."/>
            <person name="Ramamoorthy G.K."/>
            <person name="Gryganskyi A."/>
            <person name="Culley D."/>
            <person name="Magnuson J.K."/>
            <person name="James T.Y."/>
            <person name="O'Malley M.A."/>
            <person name="Stajich J.E."/>
            <person name="Spatafora J.W."/>
            <person name="Visel A."/>
            <person name="Grigoriev I.V."/>
        </authorList>
    </citation>
    <scope>NUCLEOTIDE SEQUENCE [LARGE SCALE GENOMIC DNA]</scope>
    <source>
        <strain evidence="7 8">NRRL 2496</strain>
    </source>
</reference>
<keyword evidence="4" id="KW-0521">NADP</keyword>